<evidence type="ECO:0000256" key="1">
    <source>
        <dbReference type="SAM" id="Coils"/>
    </source>
</evidence>
<name>A0A0R2FIG6_9LACO</name>
<proteinExistence type="predicted"/>
<organism evidence="3 4">
    <name type="scientific">Secundilactobacillus similis DSM 23365 = JCM 2765</name>
    <dbReference type="NCBI Taxonomy" id="1423804"/>
    <lineage>
        <taxon>Bacteria</taxon>
        <taxon>Bacillati</taxon>
        <taxon>Bacillota</taxon>
        <taxon>Bacilli</taxon>
        <taxon>Lactobacillales</taxon>
        <taxon>Lactobacillaceae</taxon>
        <taxon>Secundilactobacillus</taxon>
    </lineage>
</organism>
<feature type="coiled-coil region" evidence="1">
    <location>
        <begin position="19"/>
        <end position="106"/>
    </location>
</feature>
<dbReference type="Pfam" id="PF10544">
    <property type="entry name" value="T5orf172"/>
    <property type="match status" value="1"/>
</dbReference>
<dbReference type="EMBL" id="AYZM01000055">
    <property type="protein sequence ID" value="KRN25973.1"/>
    <property type="molecule type" value="Genomic_DNA"/>
</dbReference>
<evidence type="ECO:0000313" key="4">
    <source>
        <dbReference type="Proteomes" id="UP000051442"/>
    </source>
</evidence>
<accession>A0A0R2FIG6</accession>
<protein>
    <submittedName>
        <fullName evidence="3">Phage protein</fullName>
    </submittedName>
</protein>
<dbReference type="SMART" id="SM00974">
    <property type="entry name" value="T5orf172"/>
    <property type="match status" value="1"/>
</dbReference>
<gene>
    <name evidence="3" type="ORF">FD14_GL000079</name>
</gene>
<dbReference type="STRING" id="1423804.FD14_GL000079"/>
<sequence length="462" mass="53971">MLIFILEGVIMAFSDIFKLSEFKAKIEALSTENTELTQELKLSKEKADVKLNIQQMQPIELENKISAQKIELKNLTAKIANVSTELQEKHASLEDLKAEVGELEADKEMSSYGLYKPHYDFATSLEYKDQLKEIRDEQKSAIRSKTAVEFNPNWLVNDSKTAGRKMNRNNIKAILRSFNNECTDAIKKVTYSNYERIRSRIEKSFDQHNKMYEVVDIRMNYSYLDLKFQELNLAFEYANKKEDERESLREQREAEREDKALQREIQKQRKTLSKEIDHYEQAVNELSDKLNTSNADNPELQAEIDKLRRKLDALHDDQDDLDFRENNATAGYVYIISNIGSFGKDVVKIGVTRRLEPLDRIRELSSASVPFKFDVHALIFSEDAYSLETKLHKRFDKNRINKVNNRKEYFKISIDEIEKELKKYKNVTVDFHENAEAPEYRQTLALENNISNNSDYSTSFAN</sequence>
<dbReference type="AlphaFoldDB" id="A0A0R2FIG6"/>
<comment type="caution">
    <text evidence="3">The sequence shown here is derived from an EMBL/GenBank/DDBJ whole genome shotgun (WGS) entry which is preliminary data.</text>
</comment>
<evidence type="ECO:0000259" key="2">
    <source>
        <dbReference type="SMART" id="SM00974"/>
    </source>
</evidence>
<evidence type="ECO:0000313" key="3">
    <source>
        <dbReference type="EMBL" id="KRN25973.1"/>
    </source>
</evidence>
<dbReference type="InterPro" id="IPR018306">
    <property type="entry name" value="Phage_T5_Orf172_DNA-bd"/>
</dbReference>
<feature type="domain" description="Bacteriophage T5 Orf172 DNA-binding" evidence="2">
    <location>
        <begin position="341"/>
        <end position="424"/>
    </location>
</feature>
<keyword evidence="4" id="KW-1185">Reference proteome</keyword>
<dbReference type="PATRIC" id="fig|1423804.4.peg.89"/>
<reference evidence="3 4" key="1">
    <citation type="journal article" date="2015" name="Genome Announc.">
        <title>Expanding the biotechnology potential of lactobacilli through comparative genomics of 213 strains and associated genera.</title>
        <authorList>
            <person name="Sun Z."/>
            <person name="Harris H.M."/>
            <person name="McCann A."/>
            <person name="Guo C."/>
            <person name="Argimon S."/>
            <person name="Zhang W."/>
            <person name="Yang X."/>
            <person name="Jeffery I.B."/>
            <person name="Cooney J.C."/>
            <person name="Kagawa T.F."/>
            <person name="Liu W."/>
            <person name="Song Y."/>
            <person name="Salvetti E."/>
            <person name="Wrobel A."/>
            <person name="Rasinkangas P."/>
            <person name="Parkhill J."/>
            <person name="Rea M.C."/>
            <person name="O'Sullivan O."/>
            <person name="Ritari J."/>
            <person name="Douillard F.P."/>
            <person name="Paul Ross R."/>
            <person name="Yang R."/>
            <person name="Briner A.E."/>
            <person name="Felis G.E."/>
            <person name="de Vos W.M."/>
            <person name="Barrangou R."/>
            <person name="Klaenhammer T.R."/>
            <person name="Caufield P.W."/>
            <person name="Cui Y."/>
            <person name="Zhang H."/>
            <person name="O'Toole P.W."/>
        </authorList>
    </citation>
    <scope>NUCLEOTIDE SEQUENCE [LARGE SCALE GENOMIC DNA]</scope>
    <source>
        <strain evidence="3 4">DSM 23365</strain>
    </source>
</reference>
<dbReference type="InterPro" id="IPR025280">
    <property type="entry name" value="SNIPE"/>
</dbReference>
<dbReference type="Pfam" id="PF13250">
    <property type="entry name" value="SNIPE"/>
    <property type="match status" value="1"/>
</dbReference>
<feature type="coiled-coil region" evidence="1">
    <location>
        <begin position="237"/>
        <end position="317"/>
    </location>
</feature>
<dbReference type="Proteomes" id="UP000051442">
    <property type="component" value="Unassembled WGS sequence"/>
</dbReference>
<keyword evidence="1" id="KW-0175">Coiled coil</keyword>